<keyword evidence="1" id="KW-0472">Membrane</keyword>
<dbReference type="RefSeq" id="WP_060786629.1">
    <property type="nucleotide sequence ID" value="NZ_KQ956813.1"/>
</dbReference>
<dbReference type="OrthoDB" id="5245088at2"/>
<evidence type="ECO:0000313" key="4">
    <source>
        <dbReference type="Proteomes" id="UP000070558"/>
    </source>
</evidence>
<evidence type="ECO:0000259" key="2">
    <source>
        <dbReference type="Pfam" id="PF01551"/>
    </source>
</evidence>
<proteinExistence type="predicted"/>
<dbReference type="PATRIC" id="fig|2702.99.peg.352"/>
<dbReference type="CDD" id="cd12797">
    <property type="entry name" value="M23_peptidase"/>
    <property type="match status" value="1"/>
</dbReference>
<organism evidence="3 4">
    <name type="scientific">Gardnerella vaginalis</name>
    <dbReference type="NCBI Taxonomy" id="2702"/>
    <lineage>
        <taxon>Bacteria</taxon>
        <taxon>Bacillati</taxon>
        <taxon>Actinomycetota</taxon>
        <taxon>Actinomycetes</taxon>
        <taxon>Bifidobacteriales</taxon>
        <taxon>Bifidobacteriaceae</taxon>
        <taxon>Gardnerella</taxon>
    </lineage>
</organism>
<feature type="transmembrane region" description="Helical" evidence="1">
    <location>
        <begin position="33"/>
        <end position="54"/>
    </location>
</feature>
<evidence type="ECO:0000256" key="1">
    <source>
        <dbReference type="SAM" id="Phobius"/>
    </source>
</evidence>
<name>A0A133NQB8_GARVA</name>
<sequence>MWKIFNIKVINKKHAKIRKQIKKIKTYVFKHKILFAYSLAFFALIAFVSIIQVLENSNVTKKLEYEYVQLNKPDSYKQPANICTNNNKTLILAASKIEEIKELEYCKSRMIYPVKEANIIKDFDKDFDGPTKPWIAGHRGVDLQALEGTELRAPADGVIAFAGLVAGKSVVTISHGVLTSTFEPAYTDLPVGSIVKKGQNFAYVTVGSDHCDNLCVQWGLKRRNKTYANPRKMVQKQKIVLKPKEDLNVK</sequence>
<keyword evidence="1" id="KW-0812">Transmembrane</keyword>
<dbReference type="AlphaFoldDB" id="A0A133NQB8"/>
<evidence type="ECO:0000313" key="3">
    <source>
        <dbReference type="EMBL" id="KXA18428.1"/>
    </source>
</evidence>
<dbReference type="InterPro" id="IPR011055">
    <property type="entry name" value="Dup_hybrid_motif"/>
</dbReference>
<dbReference type="EMBL" id="LRQA01000029">
    <property type="protein sequence ID" value="KXA18428.1"/>
    <property type="molecule type" value="Genomic_DNA"/>
</dbReference>
<dbReference type="SUPFAM" id="SSF51261">
    <property type="entry name" value="Duplicated hybrid motif"/>
    <property type="match status" value="1"/>
</dbReference>
<dbReference type="Gene3D" id="2.70.70.10">
    <property type="entry name" value="Glucose Permease (Domain IIA)"/>
    <property type="match status" value="1"/>
</dbReference>
<protein>
    <submittedName>
        <fullName evidence="3">Peptidase, M23 family</fullName>
    </submittedName>
</protein>
<dbReference type="Pfam" id="PF01551">
    <property type="entry name" value="Peptidase_M23"/>
    <property type="match status" value="1"/>
</dbReference>
<comment type="caution">
    <text evidence="3">The sequence shown here is derived from an EMBL/GenBank/DDBJ whole genome shotgun (WGS) entry which is preliminary data.</text>
</comment>
<dbReference type="InterPro" id="IPR016047">
    <property type="entry name" value="M23ase_b-sheet_dom"/>
</dbReference>
<reference evidence="3 4" key="1">
    <citation type="submission" date="2016-01" db="EMBL/GenBank/DDBJ databases">
        <authorList>
            <person name="Oliw E.H."/>
        </authorList>
    </citation>
    <scope>NUCLEOTIDE SEQUENCE [LARGE SCALE GENOMIC DNA]</scope>
    <source>
        <strain evidence="3 4">GED7760B</strain>
    </source>
</reference>
<dbReference type="Proteomes" id="UP000070558">
    <property type="component" value="Unassembled WGS sequence"/>
</dbReference>
<feature type="domain" description="M23ase beta-sheet core" evidence="2">
    <location>
        <begin position="137"/>
        <end position="221"/>
    </location>
</feature>
<gene>
    <name evidence="3" type="ORF">HMPREF3216_00358</name>
</gene>
<accession>A0A133NQB8</accession>
<keyword evidence="1" id="KW-1133">Transmembrane helix</keyword>